<evidence type="ECO:0000256" key="1">
    <source>
        <dbReference type="SAM" id="MobiDB-lite"/>
    </source>
</evidence>
<evidence type="ECO:0000313" key="2">
    <source>
        <dbReference type="EMBL" id="WFD38319.1"/>
    </source>
</evidence>
<feature type="compositionally biased region" description="Basic and acidic residues" evidence="1">
    <location>
        <begin position="266"/>
        <end position="275"/>
    </location>
</feature>
<dbReference type="AlphaFoldDB" id="A0AAF0F012"/>
<feature type="compositionally biased region" description="Low complexity" evidence="1">
    <location>
        <begin position="276"/>
        <end position="289"/>
    </location>
</feature>
<dbReference type="Proteomes" id="UP001217754">
    <property type="component" value="Chromosome 2"/>
</dbReference>
<dbReference type="EMBL" id="CP119959">
    <property type="protein sequence ID" value="WFD38319.1"/>
    <property type="molecule type" value="Genomic_DNA"/>
</dbReference>
<accession>A0AAF0F012</accession>
<proteinExistence type="predicted"/>
<dbReference type="GeneID" id="85224919"/>
<name>A0AAF0F012_9BASI</name>
<evidence type="ECO:0000313" key="3">
    <source>
        <dbReference type="Proteomes" id="UP001217754"/>
    </source>
</evidence>
<keyword evidence="3" id="KW-1185">Reference proteome</keyword>
<organism evidence="2 3">
    <name type="scientific">Malassezia japonica</name>
    <dbReference type="NCBI Taxonomy" id="223818"/>
    <lineage>
        <taxon>Eukaryota</taxon>
        <taxon>Fungi</taxon>
        <taxon>Dikarya</taxon>
        <taxon>Basidiomycota</taxon>
        <taxon>Ustilaginomycotina</taxon>
        <taxon>Malasseziomycetes</taxon>
        <taxon>Malasseziales</taxon>
        <taxon>Malasseziaceae</taxon>
        <taxon>Malassezia</taxon>
    </lineage>
</organism>
<reference evidence="2" key="1">
    <citation type="submission" date="2023-03" db="EMBL/GenBank/DDBJ databases">
        <title>Mating type loci evolution in Malassezia.</title>
        <authorList>
            <person name="Coelho M.A."/>
        </authorList>
    </citation>
    <scope>NUCLEOTIDE SEQUENCE</scope>
    <source>
        <strain evidence="2">CBS 9431</strain>
    </source>
</reference>
<feature type="compositionally biased region" description="Basic residues" evidence="1">
    <location>
        <begin position="378"/>
        <end position="387"/>
    </location>
</feature>
<feature type="region of interest" description="Disordered" evidence="1">
    <location>
        <begin position="378"/>
        <end position="413"/>
    </location>
</feature>
<protein>
    <submittedName>
        <fullName evidence="2">Uncharacterized protein</fullName>
    </submittedName>
</protein>
<feature type="region of interest" description="Disordered" evidence="1">
    <location>
        <begin position="266"/>
        <end position="299"/>
    </location>
</feature>
<sequence length="425" mass="46694">MAGRRPSTPWDAAALRWSTLYGHDSLPSHMHISSLRAVYGVRNIPVDLGRAADLELDDQAPVHDDARKRGAPTELSFQTMALRQDTMPREGVLSDSRTTALRKRQRVVDGALERASPYWGQRQSRGPMRARIPLVGRDLERLFAASQRTTSTRMDKGPNRRAMALQARHARGEDREDVPGSDLGDAHADAPDEASLFPLTFPWTEQDEETYWHNEFGWVYAADRDEHIPEASFLVALHYYTAKYYETQGLLPPPAGPPDAAACEALRRESQEAEARASATEAEAEPSARGARSAAPEHDAALAHEPHVDANDIIEAAAIGSPLEAAPETSGPGMDAGDPLWHQWAAHSIGRGRSMAHALDASALLGLATLVEQYTRHGAPRPLRRNSRVSDAALSDALRAERPRKRRASARAPCEIIEPLQNKEV</sequence>
<dbReference type="RefSeq" id="XP_060121216.1">
    <property type="nucleotide sequence ID" value="XM_060265233.1"/>
</dbReference>
<gene>
    <name evidence="2" type="ORF">MJAP1_001270</name>
</gene>